<sequence>MGLFDVALFFTLGIIQLGLFLLWGKIKKKIKSIVSSDNVRDDTPTQVRLLWSFHGDHPIGMKDDGTLYLPRRGAGPWRRYYTHTTNVYKFSTIVNNKEYYLVKQNGSNRVCGKTHFFRAMIVGFSVPFMRNNNISTPILGRWWR</sequence>
<comment type="caution">
    <text evidence="2">The sequence shown here is derived from an EMBL/GenBank/DDBJ whole genome shotgun (WGS) entry which is preliminary data.</text>
</comment>
<keyword evidence="1" id="KW-1133">Transmembrane helix</keyword>
<name>A0AA35SX98_GEOBA</name>
<gene>
    <name evidence="2" type="ORF">GBAR_LOCUS20775</name>
</gene>
<evidence type="ECO:0000256" key="1">
    <source>
        <dbReference type="SAM" id="Phobius"/>
    </source>
</evidence>
<organism evidence="2 3">
    <name type="scientific">Geodia barretti</name>
    <name type="common">Barrett's horny sponge</name>
    <dbReference type="NCBI Taxonomy" id="519541"/>
    <lineage>
        <taxon>Eukaryota</taxon>
        <taxon>Metazoa</taxon>
        <taxon>Porifera</taxon>
        <taxon>Demospongiae</taxon>
        <taxon>Heteroscleromorpha</taxon>
        <taxon>Tetractinellida</taxon>
        <taxon>Astrophorina</taxon>
        <taxon>Geodiidae</taxon>
        <taxon>Geodia</taxon>
    </lineage>
</organism>
<evidence type="ECO:0000313" key="3">
    <source>
        <dbReference type="Proteomes" id="UP001174909"/>
    </source>
</evidence>
<feature type="transmembrane region" description="Helical" evidence="1">
    <location>
        <begin position="6"/>
        <end position="23"/>
    </location>
</feature>
<keyword evidence="1" id="KW-0472">Membrane</keyword>
<keyword evidence="1" id="KW-0812">Transmembrane</keyword>
<proteinExistence type="predicted"/>
<dbReference type="AlphaFoldDB" id="A0AA35SX98"/>
<dbReference type="EMBL" id="CASHTH010002911">
    <property type="protein sequence ID" value="CAI8037142.1"/>
    <property type="molecule type" value="Genomic_DNA"/>
</dbReference>
<protein>
    <submittedName>
        <fullName evidence="2">Uncharacterized protein</fullName>
    </submittedName>
</protein>
<dbReference type="Proteomes" id="UP001174909">
    <property type="component" value="Unassembled WGS sequence"/>
</dbReference>
<accession>A0AA35SX98</accession>
<evidence type="ECO:0000313" key="2">
    <source>
        <dbReference type="EMBL" id="CAI8037142.1"/>
    </source>
</evidence>
<reference evidence="2" key="1">
    <citation type="submission" date="2023-03" db="EMBL/GenBank/DDBJ databases">
        <authorList>
            <person name="Steffen K."/>
            <person name="Cardenas P."/>
        </authorList>
    </citation>
    <scope>NUCLEOTIDE SEQUENCE</scope>
</reference>
<keyword evidence="3" id="KW-1185">Reference proteome</keyword>